<dbReference type="PROSITE" id="PS51257">
    <property type="entry name" value="PROKAR_LIPOPROTEIN"/>
    <property type="match status" value="1"/>
</dbReference>
<evidence type="ECO:0008006" key="5">
    <source>
        <dbReference type="Google" id="ProtNLM"/>
    </source>
</evidence>
<evidence type="ECO:0000313" key="4">
    <source>
        <dbReference type="Proteomes" id="UP000600547"/>
    </source>
</evidence>
<reference evidence="4" key="1">
    <citation type="journal article" date="2019" name="Int. J. Syst. Evol. Microbiol.">
        <title>The Global Catalogue of Microorganisms (GCM) 10K type strain sequencing project: providing services to taxonomists for standard genome sequencing and annotation.</title>
        <authorList>
            <consortium name="The Broad Institute Genomics Platform"/>
            <consortium name="The Broad Institute Genome Sequencing Center for Infectious Disease"/>
            <person name="Wu L."/>
            <person name="Ma J."/>
        </authorList>
    </citation>
    <scope>NUCLEOTIDE SEQUENCE [LARGE SCALE GENOMIC DNA]</scope>
    <source>
        <strain evidence="4">JCM 31047</strain>
    </source>
</reference>
<dbReference type="InterPro" id="IPR006626">
    <property type="entry name" value="PbH1"/>
</dbReference>
<sequence length="913" mass="91505">MTRMPTLLCLTLLLGACAKQPAPVAAPAVPTPAPTPAAPVETTPPGRTTPLASLGLVDIQFSGLNDEAGPTVQASAPAPTGAAGLTDRGSIQLKPVSTGTFTTGTRGVDGMRYLYATFLVRNASSAGTAYTTARQNLTLVAVSTPSTLSNTPVSQLKRFDGTDASASIAPLILPTTGLNFNLNTARPDLMTGAQDLQAYAENEVTPLVTAGVTRAFPYGFVARNRTLTTTRTLSANPGANQFDGVVTVALKLPLQATPADDPYTFQMTFAVADDSVTRVTESVEEQGSGSAASRAAALGGAQIAALCGSALTSPLLIGSVTTAGAPGARTAHIGGDLALKTLPAAYAATGNVTLNVDAASGLASAYTVYPPTPGGQTPSLTFTGNGTARGGTLAMNANGSFAFTSKAGDGAGYTLTRNAGDTFTFTGGAATSDTLRYGVATSTGCSGTNQTAPVNVGGRVWFVDGTKTGGDGRQTAPFTTLSAAQAAAAANDLIYVANGSETYTQPAPLALQNAQAVVGAGTALVVNGATIAPAGTAPTLQVTGGAAVTLSTNNTLTGLSVQGSTDGITGTNFGTFNGTLTQVKATNGLALSLKSGTVNLSATRLDATNAATNGRGVNLEQVGGTLTVTGSGSAGSGGVIQTAANAGNIGIHLQPDTANLTVNLNRMVVQQNHNGVQFTPFSTTSTGTLNLNVQDSSFLNNAASSVYLNPTGNTSNTYLIRNNTFTHAGTGNGITYEAQRPSGSTSVDQGKIQNNTLSLSTGGNANPIDLAQRVAGSGRFEVSGNTITSYGLYGMQFRAMDGAARMDVILTNNAVSSPASNPSGLNLDGIALTSGITSGQTNTLCVKPTGNTSVSPTTGNTGFVLRQLSGSAFIIDTAAPSAAGVQAANNNSTVRVRNSATFTPVAGTCQAPN</sequence>
<dbReference type="Gene3D" id="2.160.20.10">
    <property type="entry name" value="Single-stranded right-handed beta-helix, Pectin lyase-like"/>
    <property type="match status" value="1"/>
</dbReference>
<feature type="signal peptide" evidence="2">
    <location>
        <begin position="1"/>
        <end position="25"/>
    </location>
</feature>
<protein>
    <recommendedName>
        <fullName evidence="5">VcbS</fullName>
    </recommendedName>
</protein>
<evidence type="ECO:0000256" key="1">
    <source>
        <dbReference type="SAM" id="MobiDB-lite"/>
    </source>
</evidence>
<dbReference type="InterPro" id="IPR012334">
    <property type="entry name" value="Pectin_lyas_fold"/>
</dbReference>
<dbReference type="RefSeq" id="WP_110830377.1">
    <property type="nucleotide sequence ID" value="NZ_BMQG01000001.1"/>
</dbReference>
<dbReference type="InterPro" id="IPR011050">
    <property type="entry name" value="Pectin_lyase_fold/virulence"/>
</dbReference>
<proteinExistence type="predicted"/>
<name>A0A8H9GKZ2_9DEIO</name>
<comment type="caution">
    <text evidence="3">The sequence shown here is derived from an EMBL/GenBank/DDBJ whole genome shotgun (WGS) entry which is preliminary data.</text>
</comment>
<feature type="chain" id="PRO_5034068479" description="VcbS" evidence="2">
    <location>
        <begin position="26"/>
        <end position="913"/>
    </location>
</feature>
<dbReference type="SMART" id="SM00710">
    <property type="entry name" value="PbH1"/>
    <property type="match status" value="6"/>
</dbReference>
<evidence type="ECO:0000256" key="2">
    <source>
        <dbReference type="SAM" id="SignalP"/>
    </source>
</evidence>
<gene>
    <name evidence="3" type="ORF">GCM10008956_04490</name>
</gene>
<feature type="region of interest" description="Disordered" evidence="1">
    <location>
        <begin position="24"/>
        <end position="51"/>
    </location>
</feature>
<dbReference type="SUPFAM" id="SSF51126">
    <property type="entry name" value="Pectin lyase-like"/>
    <property type="match status" value="1"/>
</dbReference>
<keyword evidence="2" id="KW-0732">Signal</keyword>
<dbReference type="Proteomes" id="UP000600547">
    <property type="component" value="Unassembled WGS sequence"/>
</dbReference>
<keyword evidence="4" id="KW-1185">Reference proteome</keyword>
<dbReference type="EMBL" id="BMQG01000001">
    <property type="protein sequence ID" value="GGM31449.1"/>
    <property type="molecule type" value="Genomic_DNA"/>
</dbReference>
<accession>A0A8H9GKZ2</accession>
<evidence type="ECO:0000313" key="3">
    <source>
        <dbReference type="EMBL" id="GGM31449.1"/>
    </source>
</evidence>
<dbReference type="AlphaFoldDB" id="A0A8H9GKZ2"/>
<organism evidence="3 4">
    <name type="scientific">Deinococcus arenae</name>
    <dbReference type="NCBI Taxonomy" id="1452751"/>
    <lineage>
        <taxon>Bacteria</taxon>
        <taxon>Thermotogati</taxon>
        <taxon>Deinococcota</taxon>
        <taxon>Deinococci</taxon>
        <taxon>Deinococcales</taxon>
        <taxon>Deinococcaceae</taxon>
        <taxon>Deinococcus</taxon>
    </lineage>
</organism>